<dbReference type="PANTHER" id="PTHR34501">
    <property type="entry name" value="PROTEIN YDDL-RELATED"/>
    <property type="match status" value="1"/>
</dbReference>
<evidence type="ECO:0000256" key="8">
    <source>
        <dbReference type="ARBA" id="ARBA00023114"/>
    </source>
</evidence>
<dbReference type="Gene3D" id="2.40.160.10">
    <property type="entry name" value="Porin"/>
    <property type="match status" value="1"/>
</dbReference>
<organism evidence="13 14">
    <name type="scientific">Variovorax rhizosphaerae</name>
    <dbReference type="NCBI Taxonomy" id="1836200"/>
    <lineage>
        <taxon>Bacteria</taxon>
        <taxon>Pseudomonadati</taxon>
        <taxon>Pseudomonadota</taxon>
        <taxon>Betaproteobacteria</taxon>
        <taxon>Burkholderiales</taxon>
        <taxon>Comamonadaceae</taxon>
        <taxon>Variovorax</taxon>
    </lineage>
</organism>
<keyword evidence="4" id="KW-1134">Transmembrane beta strand</keyword>
<evidence type="ECO:0000256" key="6">
    <source>
        <dbReference type="ARBA" id="ARBA00022729"/>
    </source>
</evidence>
<dbReference type="EMBL" id="JBBKZT010000007">
    <property type="protein sequence ID" value="MEJ8848189.1"/>
    <property type="molecule type" value="Genomic_DNA"/>
</dbReference>
<keyword evidence="8" id="KW-0626">Porin</keyword>
<sequence length="348" mass="36501">MKKTLLMLALLGAATATYAQSSLTLQGTVDVGLAYSKGSLTSRTGLLSGGNATSKLIFRGVEDLGGGMYAMFWLESGFNADDGTGQPSNTNNQPTGATPAIGAMTFNRRSIVGLGGAWGEIHLGRDWSPSYETFISKYDPFALAVGLGINYSGGINPNQIRASNAITYLTPKFFGGFGANVQHWFGENVSGTPTSRNGTGSGVRLTYDNGPISAAASFLQTSYATGDAIYRNIAGSYDFDVARVSFNVNNDRQGQLKQSGWLVGLTVPVGVTLLKASYSTIKTEQTGEDPVGKKLALGAVYNLSKRTALYATVATIRNSGGAKYATVGVTTAPNKSSSGIDLGMRHNF</sequence>
<accession>A0ABU8WLI3</accession>
<proteinExistence type="predicted"/>
<keyword evidence="7" id="KW-0406">Ion transport</keyword>
<keyword evidence="10" id="KW-0998">Cell outer membrane</keyword>
<dbReference type="PANTHER" id="PTHR34501:SF9">
    <property type="entry name" value="MAJOR OUTER MEMBRANE PROTEIN P.IA"/>
    <property type="match status" value="1"/>
</dbReference>
<evidence type="ECO:0000256" key="3">
    <source>
        <dbReference type="ARBA" id="ARBA00022448"/>
    </source>
</evidence>
<feature type="domain" description="Porin" evidence="12">
    <location>
        <begin position="9"/>
        <end position="320"/>
    </location>
</feature>
<keyword evidence="3" id="KW-0813">Transport</keyword>
<evidence type="ECO:0000259" key="12">
    <source>
        <dbReference type="Pfam" id="PF13609"/>
    </source>
</evidence>
<evidence type="ECO:0000256" key="10">
    <source>
        <dbReference type="ARBA" id="ARBA00023237"/>
    </source>
</evidence>
<evidence type="ECO:0000256" key="1">
    <source>
        <dbReference type="ARBA" id="ARBA00004571"/>
    </source>
</evidence>
<comment type="subunit">
    <text evidence="2">Homotrimer.</text>
</comment>
<dbReference type="Proteomes" id="UP001385892">
    <property type="component" value="Unassembled WGS sequence"/>
</dbReference>
<keyword evidence="9" id="KW-0472">Membrane</keyword>
<evidence type="ECO:0000256" key="9">
    <source>
        <dbReference type="ARBA" id="ARBA00023136"/>
    </source>
</evidence>
<reference evidence="13 14" key="1">
    <citation type="submission" date="2024-03" db="EMBL/GenBank/DDBJ databases">
        <title>Novel species of the genus Variovorax.</title>
        <authorList>
            <person name="Liu Q."/>
            <person name="Xin Y.-H."/>
        </authorList>
    </citation>
    <scope>NUCLEOTIDE SEQUENCE [LARGE SCALE GENOMIC DNA]</scope>
    <source>
        <strain evidence="13 14">KACC 18900</strain>
    </source>
</reference>
<evidence type="ECO:0000313" key="13">
    <source>
        <dbReference type="EMBL" id="MEJ8848189.1"/>
    </source>
</evidence>
<dbReference type="CDD" id="cd00342">
    <property type="entry name" value="gram_neg_porins"/>
    <property type="match status" value="1"/>
</dbReference>
<evidence type="ECO:0000256" key="7">
    <source>
        <dbReference type="ARBA" id="ARBA00023065"/>
    </source>
</evidence>
<keyword evidence="14" id="KW-1185">Reference proteome</keyword>
<dbReference type="RefSeq" id="WP_340343324.1">
    <property type="nucleotide sequence ID" value="NZ_JBBKZT010000007.1"/>
</dbReference>
<evidence type="ECO:0000256" key="4">
    <source>
        <dbReference type="ARBA" id="ARBA00022452"/>
    </source>
</evidence>
<dbReference type="InterPro" id="IPR033900">
    <property type="entry name" value="Gram_neg_porin_domain"/>
</dbReference>
<keyword evidence="6 11" id="KW-0732">Signal</keyword>
<evidence type="ECO:0000313" key="14">
    <source>
        <dbReference type="Proteomes" id="UP001385892"/>
    </source>
</evidence>
<feature type="chain" id="PRO_5045609636" evidence="11">
    <location>
        <begin position="20"/>
        <end position="348"/>
    </location>
</feature>
<feature type="signal peptide" evidence="11">
    <location>
        <begin position="1"/>
        <end position="19"/>
    </location>
</feature>
<gene>
    <name evidence="13" type="ORF">WKW82_16135</name>
</gene>
<evidence type="ECO:0000256" key="5">
    <source>
        <dbReference type="ARBA" id="ARBA00022692"/>
    </source>
</evidence>
<comment type="subcellular location">
    <subcellularLocation>
        <location evidence="1">Cell outer membrane</location>
        <topology evidence="1">Multi-pass membrane protein</topology>
    </subcellularLocation>
</comment>
<evidence type="ECO:0000256" key="11">
    <source>
        <dbReference type="SAM" id="SignalP"/>
    </source>
</evidence>
<name>A0ABU8WLI3_9BURK</name>
<dbReference type="SUPFAM" id="SSF56935">
    <property type="entry name" value="Porins"/>
    <property type="match status" value="1"/>
</dbReference>
<dbReference type="Pfam" id="PF13609">
    <property type="entry name" value="Porin_4"/>
    <property type="match status" value="1"/>
</dbReference>
<keyword evidence="5" id="KW-0812">Transmembrane</keyword>
<comment type="caution">
    <text evidence="13">The sequence shown here is derived from an EMBL/GenBank/DDBJ whole genome shotgun (WGS) entry which is preliminary data.</text>
</comment>
<protein>
    <submittedName>
        <fullName evidence="13">Porin</fullName>
    </submittedName>
</protein>
<evidence type="ECO:0000256" key="2">
    <source>
        <dbReference type="ARBA" id="ARBA00011233"/>
    </source>
</evidence>
<dbReference type="InterPro" id="IPR023614">
    <property type="entry name" value="Porin_dom_sf"/>
</dbReference>
<dbReference type="InterPro" id="IPR050298">
    <property type="entry name" value="Gram-neg_bact_OMP"/>
</dbReference>